<dbReference type="Proteomes" id="UP001211421">
    <property type="component" value="Unassembled WGS sequence"/>
</dbReference>
<name>A0AAW6E2B4_9FIRM</name>
<accession>A0AAW6E2B4</accession>
<reference evidence="1" key="1">
    <citation type="submission" date="2023-01" db="EMBL/GenBank/DDBJ databases">
        <title>Human gut microbiome strain richness.</title>
        <authorList>
            <person name="Chen-Liaw A."/>
        </authorList>
    </citation>
    <scope>NUCLEOTIDE SEQUENCE</scope>
    <source>
        <strain evidence="1">D59st1_B8_D59t2_181005</strain>
    </source>
</reference>
<comment type="caution">
    <text evidence="1">The sequence shown here is derived from an EMBL/GenBank/DDBJ whole genome shotgun (WGS) entry which is preliminary data.</text>
</comment>
<dbReference type="AlphaFoldDB" id="A0AAW6E2B4"/>
<sequence>MDKYKIYPKQFRSERIPIEKNTCFFIMPFAEKFDIVYGTIKNGLQDNYICKRVDEISGSIPIINKILVEILKAQFIIVDLSESNPNVFYELGIAHTFKDAQNIFLLKNRNSKVPFDITHLTYLEYDTNNLKYVVAQLKKAISDNKSFSDLNDALDIHGIIDFNHENQEFSLDIIYDVLGEYLTLAVDILNSSSDLNRKDITNFLDFLYVKVKHNFSTLNQSDIKIVLELFFEILLYANKWCNVEVYLNGIFSDFFFCSQLSDSEILAFQTKCALKFANKNAQINIVMPWMINYFKRSKFANIDLNRYSLESFLLTNNFDNINKMICDAICDKDAHIREHFANIIGEKKLYNAKDLLSSQLLCEKNYYSAASIIEALGELRATEKVENILLWIEHNKRDILSTKSHFVLKHTYIALAKLDIQIANQFKADFCNQISD</sequence>
<evidence type="ECO:0000313" key="2">
    <source>
        <dbReference type="Proteomes" id="UP001211421"/>
    </source>
</evidence>
<dbReference type="EMBL" id="JAQMLS010000012">
    <property type="protein sequence ID" value="MDB8743051.1"/>
    <property type="molecule type" value="Genomic_DNA"/>
</dbReference>
<proteinExistence type="predicted"/>
<dbReference type="RefSeq" id="WP_138337387.1">
    <property type="nucleotide sequence ID" value="NZ_JADMNX010000012.1"/>
</dbReference>
<gene>
    <name evidence="1" type="ORF">PNV70_13355</name>
</gene>
<organism evidence="1 2">
    <name type="scientific">Ruminococcus bicirculans</name>
    <name type="common">ex Wegman et al. 2014</name>
    <dbReference type="NCBI Taxonomy" id="1160721"/>
    <lineage>
        <taxon>Bacteria</taxon>
        <taxon>Bacillati</taxon>
        <taxon>Bacillota</taxon>
        <taxon>Clostridia</taxon>
        <taxon>Eubacteriales</taxon>
        <taxon>Oscillospiraceae</taxon>
        <taxon>Ruminococcus</taxon>
    </lineage>
</organism>
<protein>
    <submittedName>
        <fullName evidence="1">Uncharacterized protein</fullName>
    </submittedName>
</protein>
<evidence type="ECO:0000313" key="1">
    <source>
        <dbReference type="EMBL" id="MDB8743051.1"/>
    </source>
</evidence>